<keyword evidence="13 19" id="KW-1133">Transmembrane helix</keyword>
<keyword evidence="3" id="KW-0723">Serine/threonine-protein kinase</keyword>
<dbReference type="Pfam" id="PF13855">
    <property type="entry name" value="LRR_8"/>
    <property type="match status" value="1"/>
</dbReference>
<evidence type="ECO:0000256" key="4">
    <source>
        <dbReference type="ARBA" id="ARBA00022553"/>
    </source>
</evidence>
<dbReference type="GO" id="GO:0016020">
    <property type="term" value="C:membrane"/>
    <property type="evidence" value="ECO:0007669"/>
    <property type="project" value="UniProtKB-SubCell"/>
</dbReference>
<keyword evidence="4" id="KW-0597">Phosphoprotein</keyword>
<keyword evidence="14 19" id="KW-0472">Membrane</keyword>
<dbReference type="Gramene" id="Manes.11G030800.1.v8.1">
    <property type="protein sequence ID" value="Manes.11G030800.1.v8.1.CDS"/>
    <property type="gene ID" value="Manes.11G030800.v8.1"/>
</dbReference>
<name>A0A2C9UZ44_MANES</name>
<evidence type="ECO:0000256" key="10">
    <source>
        <dbReference type="ARBA" id="ARBA00022741"/>
    </source>
</evidence>
<accession>A0A2C9UZ44</accession>
<evidence type="ECO:0000313" key="22">
    <source>
        <dbReference type="Proteomes" id="UP000091857"/>
    </source>
</evidence>
<keyword evidence="5" id="KW-0433">Leucine-rich repeat</keyword>
<dbReference type="SMART" id="SM00220">
    <property type="entry name" value="S_TKc"/>
    <property type="match status" value="1"/>
</dbReference>
<dbReference type="InterPro" id="IPR024788">
    <property type="entry name" value="Malectin-like_Carb-bd_dom"/>
</dbReference>
<dbReference type="PANTHER" id="PTHR45631:SF212">
    <property type="entry name" value="PROTEIN KINASE DOMAIN-CONTAINING PROTEIN"/>
    <property type="match status" value="1"/>
</dbReference>
<keyword evidence="6" id="KW-0808">Transferase</keyword>
<keyword evidence="11" id="KW-0418">Kinase</keyword>
<dbReference type="InterPro" id="IPR000719">
    <property type="entry name" value="Prot_kinase_dom"/>
</dbReference>
<dbReference type="Pfam" id="PF12819">
    <property type="entry name" value="Malectin_like"/>
    <property type="match status" value="1"/>
</dbReference>
<dbReference type="InterPro" id="IPR032675">
    <property type="entry name" value="LRR_dom_sf"/>
</dbReference>
<feature type="domain" description="Protein kinase" evidence="20">
    <location>
        <begin position="608"/>
        <end position="882"/>
    </location>
</feature>
<keyword evidence="9" id="KW-0677">Repeat</keyword>
<dbReference type="PROSITE" id="PS00108">
    <property type="entry name" value="PROTEIN_KINASE_ST"/>
    <property type="match status" value="1"/>
</dbReference>
<sequence>MNMDRRKALVSVAPWLIFALLYTTYGNLKLAAASNDDVLAERMKLAAKSSGSISIDCGADEDYVDENVGLLYKSDRDFISTGKNYVAQPDATRLQAFTERLCKNLRSFPTGKKNCYNLRPEQGKNHNYYIRALFCYGNYDGKNQPPEFDVYVGVNYWVTVNGLAGWAWTTREIFHFSSTDVIHVCLVNKDFGIPFISALELHPVNDSIYKSEFGSLSVARRSQLSYPTAMNFRYKDDVFHRIWTSYGLANSTWVNASATSDMQVHQTDDPYKPPVEIFRTAAQPQKGLHSLRYNISFICSPSCDFYVYFHFAEIVKIPQDQRREFTITLNGLNYGPVSLEYLKPQTIPLKSPAPGDINFTINPTSNSDLPPILSAFEILSVLKLPLSPTDQSDVDAIMDIMQLYNINGDELQGDPCVPRELSWNGLNCSYDSNPPRIISLDLSSRKLTGEIAPTLSVLKAIQSLDLSYNKLTGSLPNFLVELQNLTRLDLSYNDLTGPLPEFLAQLPNLNTLNLIGNKLSGSIPQSLIEKSNNGMLQLSIDKNPNLCPSGSGSCEKKKHFLLPVVASIISTLILLLLIAISWGYRRKKETQNSNTWAFSYSEIVSITEDFKTIIGGGGFGKVFFGTLKDGTQVAIKLLSQSSRQGYKEFQAEVQLLMIVHHRNLVSLIGYCRDSHNMALVYEFMVNGNLREHLSETSGSILTWKERIQIAVDAAYGLEYLHNGCKPPIIHRDLKASNILLNEKLQAKIADFGLSRAFTSESGTHVSTCPAGTFGYVDPEAQASGNFNKKSDVYSFGVILLELITGQPALIRNTAGNFICIHQWIRPIIDTGDIRTIVDARLQGQFNVNSAWEVMEIAFSCVSDVAIQRPDMSHVLAGLQECLTTLMAVEASQKLEAMTTRSSHSLRMRHLDIDTDMAPSAR</sequence>
<gene>
    <name evidence="21" type="ORF">MANES_11G030800v8</name>
</gene>
<dbReference type="FunFam" id="1.10.510.10:FF:000146">
    <property type="entry name" value="LRR receptor-like serine/threonine-protein kinase IOS1"/>
    <property type="match status" value="1"/>
</dbReference>
<keyword evidence="15" id="KW-0675">Receptor</keyword>
<evidence type="ECO:0000256" key="14">
    <source>
        <dbReference type="ARBA" id="ARBA00023136"/>
    </source>
</evidence>
<protein>
    <recommendedName>
        <fullName evidence="2">non-specific serine/threonine protein kinase</fullName>
        <ecNumber evidence="2">2.7.11.1</ecNumber>
    </recommendedName>
</protein>
<dbReference type="Gene3D" id="1.10.510.10">
    <property type="entry name" value="Transferase(Phosphotransferase) domain 1"/>
    <property type="match status" value="1"/>
</dbReference>
<dbReference type="SUPFAM" id="SSF56112">
    <property type="entry name" value="Protein kinase-like (PK-like)"/>
    <property type="match status" value="1"/>
</dbReference>
<evidence type="ECO:0000256" key="17">
    <source>
        <dbReference type="ARBA" id="ARBA00048679"/>
    </source>
</evidence>
<evidence type="ECO:0000256" key="1">
    <source>
        <dbReference type="ARBA" id="ARBA00004167"/>
    </source>
</evidence>
<dbReference type="EMBL" id="CM004397">
    <property type="protein sequence ID" value="OAY36567.1"/>
    <property type="molecule type" value="Genomic_DNA"/>
</dbReference>
<evidence type="ECO:0000256" key="3">
    <source>
        <dbReference type="ARBA" id="ARBA00022527"/>
    </source>
</evidence>
<comment type="subcellular location">
    <subcellularLocation>
        <location evidence="1">Membrane</location>
        <topology evidence="1">Single-pass membrane protein</topology>
    </subcellularLocation>
</comment>
<comment type="catalytic activity">
    <reaction evidence="17">
        <text>L-seryl-[protein] + ATP = O-phospho-L-seryl-[protein] + ADP + H(+)</text>
        <dbReference type="Rhea" id="RHEA:17989"/>
        <dbReference type="Rhea" id="RHEA-COMP:9863"/>
        <dbReference type="Rhea" id="RHEA-COMP:11604"/>
        <dbReference type="ChEBI" id="CHEBI:15378"/>
        <dbReference type="ChEBI" id="CHEBI:29999"/>
        <dbReference type="ChEBI" id="CHEBI:30616"/>
        <dbReference type="ChEBI" id="CHEBI:83421"/>
        <dbReference type="ChEBI" id="CHEBI:456216"/>
        <dbReference type="EC" id="2.7.11.1"/>
    </reaction>
</comment>
<evidence type="ECO:0000313" key="21">
    <source>
        <dbReference type="EMBL" id="OAY36567.1"/>
    </source>
</evidence>
<dbReference type="InterPro" id="IPR001245">
    <property type="entry name" value="Ser-Thr/Tyr_kinase_cat_dom"/>
</dbReference>
<evidence type="ECO:0000256" key="18">
    <source>
        <dbReference type="PROSITE-ProRule" id="PRU10141"/>
    </source>
</evidence>
<dbReference type="Gene3D" id="3.80.10.10">
    <property type="entry name" value="Ribonuclease Inhibitor"/>
    <property type="match status" value="1"/>
</dbReference>
<proteinExistence type="predicted"/>
<dbReference type="PROSITE" id="PS00107">
    <property type="entry name" value="PROTEIN_KINASE_ATP"/>
    <property type="match status" value="1"/>
</dbReference>
<dbReference type="FunFam" id="3.80.10.10:FF:000129">
    <property type="entry name" value="Leucine-rich repeat receptor-like kinase"/>
    <property type="match status" value="1"/>
</dbReference>
<reference evidence="22" key="1">
    <citation type="journal article" date="2016" name="Nat. Biotechnol.">
        <title>Sequencing wild and cultivated cassava and related species reveals extensive interspecific hybridization and genetic diversity.</title>
        <authorList>
            <person name="Bredeson J.V."/>
            <person name="Lyons J.B."/>
            <person name="Prochnik S.E."/>
            <person name="Wu G.A."/>
            <person name="Ha C.M."/>
            <person name="Edsinger-Gonzales E."/>
            <person name="Grimwood J."/>
            <person name="Schmutz J."/>
            <person name="Rabbi I.Y."/>
            <person name="Egesi C."/>
            <person name="Nauluvula P."/>
            <person name="Lebot V."/>
            <person name="Ndunguru J."/>
            <person name="Mkamilo G."/>
            <person name="Bart R.S."/>
            <person name="Setter T.L."/>
            <person name="Gleadow R.M."/>
            <person name="Kulakow P."/>
            <person name="Ferguson M.E."/>
            <person name="Rounsley S."/>
            <person name="Rokhsar D.S."/>
        </authorList>
    </citation>
    <scope>NUCLEOTIDE SEQUENCE [LARGE SCALE GENOMIC DNA]</scope>
    <source>
        <strain evidence="22">cv. AM560-2</strain>
    </source>
</reference>
<evidence type="ECO:0000256" key="15">
    <source>
        <dbReference type="ARBA" id="ARBA00023170"/>
    </source>
</evidence>
<feature type="binding site" evidence="18">
    <location>
        <position position="636"/>
    </location>
    <ligand>
        <name>ATP</name>
        <dbReference type="ChEBI" id="CHEBI:30616"/>
    </ligand>
</feature>
<evidence type="ECO:0000256" key="11">
    <source>
        <dbReference type="ARBA" id="ARBA00022777"/>
    </source>
</evidence>
<dbReference type="GO" id="GO:0004674">
    <property type="term" value="F:protein serine/threonine kinase activity"/>
    <property type="evidence" value="ECO:0007669"/>
    <property type="project" value="UniProtKB-KW"/>
</dbReference>
<keyword evidence="7 19" id="KW-0812">Transmembrane</keyword>
<evidence type="ECO:0000256" key="13">
    <source>
        <dbReference type="ARBA" id="ARBA00022989"/>
    </source>
</evidence>
<comment type="caution">
    <text evidence="21">The sequence shown here is derived from an EMBL/GenBank/DDBJ whole genome shotgun (WGS) entry which is preliminary data.</text>
</comment>
<evidence type="ECO:0000256" key="6">
    <source>
        <dbReference type="ARBA" id="ARBA00022679"/>
    </source>
</evidence>
<dbReference type="Gene3D" id="3.30.200.20">
    <property type="entry name" value="Phosphorylase Kinase, domain 1"/>
    <property type="match status" value="1"/>
</dbReference>
<evidence type="ECO:0000256" key="9">
    <source>
        <dbReference type="ARBA" id="ARBA00022737"/>
    </source>
</evidence>
<keyword evidence="8" id="KW-0732">Signal</keyword>
<dbReference type="GO" id="GO:0005524">
    <property type="term" value="F:ATP binding"/>
    <property type="evidence" value="ECO:0007669"/>
    <property type="project" value="UniProtKB-UniRule"/>
</dbReference>
<keyword evidence="12 18" id="KW-0067">ATP-binding</keyword>
<dbReference type="PRINTS" id="PR00019">
    <property type="entry name" value="LEURICHRPT"/>
</dbReference>
<dbReference type="Pfam" id="PF00560">
    <property type="entry name" value="LRR_1"/>
    <property type="match status" value="1"/>
</dbReference>
<organism evidence="21 22">
    <name type="scientific">Manihot esculenta</name>
    <name type="common">Cassava</name>
    <name type="synonym">Jatropha manihot</name>
    <dbReference type="NCBI Taxonomy" id="3983"/>
    <lineage>
        <taxon>Eukaryota</taxon>
        <taxon>Viridiplantae</taxon>
        <taxon>Streptophyta</taxon>
        <taxon>Embryophyta</taxon>
        <taxon>Tracheophyta</taxon>
        <taxon>Spermatophyta</taxon>
        <taxon>Magnoliopsida</taxon>
        <taxon>eudicotyledons</taxon>
        <taxon>Gunneridae</taxon>
        <taxon>Pentapetalae</taxon>
        <taxon>rosids</taxon>
        <taxon>fabids</taxon>
        <taxon>Malpighiales</taxon>
        <taxon>Euphorbiaceae</taxon>
        <taxon>Crotonoideae</taxon>
        <taxon>Manihoteae</taxon>
        <taxon>Manihot</taxon>
    </lineage>
</organism>
<evidence type="ECO:0000256" key="12">
    <source>
        <dbReference type="ARBA" id="ARBA00022840"/>
    </source>
</evidence>
<dbReference type="AlphaFoldDB" id="A0A2C9UZ44"/>
<dbReference type="InterPro" id="IPR011009">
    <property type="entry name" value="Kinase-like_dom_sf"/>
</dbReference>
<dbReference type="Proteomes" id="UP000091857">
    <property type="component" value="Chromosome 11"/>
</dbReference>
<evidence type="ECO:0000259" key="20">
    <source>
        <dbReference type="PROSITE" id="PS50011"/>
    </source>
</evidence>
<dbReference type="SUPFAM" id="SSF52058">
    <property type="entry name" value="L domain-like"/>
    <property type="match status" value="1"/>
</dbReference>
<dbReference type="InterPro" id="IPR008271">
    <property type="entry name" value="Ser/Thr_kinase_AS"/>
</dbReference>
<keyword evidence="22" id="KW-1185">Reference proteome</keyword>
<comment type="catalytic activity">
    <reaction evidence="16">
        <text>L-threonyl-[protein] + ATP = O-phospho-L-threonyl-[protein] + ADP + H(+)</text>
        <dbReference type="Rhea" id="RHEA:46608"/>
        <dbReference type="Rhea" id="RHEA-COMP:11060"/>
        <dbReference type="Rhea" id="RHEA-COMP:11605"/>
        <dbReference type="ChEBI" id="CHEBI:15378"/>
        <dbReference type="ChEBI" id="CHEBI:30013"/>
        <dbReference type="ChEBI" id="CHEBI:30616"/>
        <dbReference type="ChEBI" id="CHEBI:61977"/>
        <dbReference type="ChEBI" id="CHEBI:456216"/>
        <dbReference type="EC" id="2.7.11.1"/>
    </reaction>
</comment>
<feature type="transmembrane region" description="Helical" evidence="19">
    <location>
        <begin position="560"/>
        <end position="584"/>
    </location>
</feature>
<evidence type="ECO:0000256" key="16">
    <source>
        <dbReference type="ARBA" id="ARBA00047899"/>
    </source>
</evidence>
<dbReference type="InterPro" id="IPR001611">
    <property type="entry name" value="Leu-rich_rpt"/>
</dbReference>
<evidence type="ECO:0000256" key="5">
    <source>
        <dbReference type="ARBA" id="ARBA00022614"/>
    </source>
</evidence>
<evidence type="ECO:0000256" key="8">
    <source>
        <dbReference type="ARBA" id="ARBA00022729"/>
    </source>
</evidence>
<evidence type="ECO:0000256" key="2">
    <source>
        <dbReference type="ARBA" id="ARBA00012513"/>
    </source>
</evidence>
<evidence type="ECO:0000256" key="19">
    <source>
        <dbReference type="SAM" id="Phobius"/>
    </source>
</evidence>
<evidence type="ECO:0000256" key="7">
    <source>
        <dbReference type="ARBA" id="ARBA00022692"/>
    </source>
</evidence>
<dbReference type="Pfam" id="PF07714">
    <property type="entry name" value="PK_Tyr_Ser-Thr"/>
    <property type="match status" value="1"/>
</dbReference>
<dbReference type="InterPro" id="IPR017441">
    <property type="entry name" value="Protein_kinase_ATP_BS"/>
</dbReference>
<dbReference type="FunFam" id="3.30.200.20:FF:000394">
    <property type="entry name" value="Leucine-rich repeat receptor-like protein kinase"/>
    <property type="match status" value="1"/>
</dbReference>
<keyword evidence="10 18" id="KW-0547">Nucleotide-binding</keyword>
<dbReference type="EC" id="2.7.11.1" evidence="2"/>
<dbReference type="PANTHER" id="PTHR45631">
    <property type="entry name" value="OS07G0107800 PROTEIN-RELATED"/>
    <property type="match status" value="1"/>
</dbReference>
<dbReference type="PROSITE" id="PS50011">
    <property type="entry name" value="PROTEIN_KINASE_DOM"/>
    <property type="match status" value="1"/>
</dbReference>